<organism evidence="1 2">
    <name type="scientific">Racocetra fulgida</name>
    <dbReference type="NCBI Taxonomy" id="60492"/>
    <lineage>
        <taxon>Eukaryota</taxon>
        <taxon>Fungi</taxon>
        <taxon>Fungi incertae sedis</taxon>
        <taxon>Mucoromycota</taxon>
        <taxon>Glomeromycotina</taxon>
        <taxon>Glomeromycetes</taxon>
        <taxon>Diversisporales</taxon>
        <taxon>Gigasporaceae</taxon>
        <taxon>Racocetra</taxon>
    </lineage>
</organism>
<dbReference type="AlphaFoldDB" id="A0A9N8VHR8"/>
<sequence>MVSDTTENIKMDIDSKKRKMDTDTTEKIEMNIDSKKIRIDIDSGDIKGFE</sequence>
<accession>A0A9N8VHR8</accession>
<dbReference type="EMBL" id="CAJVPZ010000156">
    <property type="protein sequence ID" value="CAG8455337.1"/>
    <property type="molecule type" value="Genomic_DNA"/>
</dbReference>
<dbReference type="Proteomes" id="UP000789396">
    <property type="component" value="Unassembled WGS sequence"/>
</dbReference>
<protein>
    <submittedName>
        <fullName evidence="1">6558_t:CDS:1</fullName>
    </submittedName>
</protein>
<comment type="caution">
    <text evidence="1">The sequence shown here is derived from an EMBL/GenBank/DDBJ whole genome shotgun (WGS) entry which is preliminary data.</text>
</comment>
<evidence type="ECO:0000313" key="2">
    <source>
        <dbReference type="Proteomes" id="UP000789396"/>
    </source>
</evidence>
<evidence type="ECO:0000313" key="1">
    <source>
        <dbReference type="EMBL" id="CAG8455337.1"/>
    </source>
</evidence>
<reference evidence="1" key="1">
    <citation type="submission" date="2021-06" db="EMBL/GenBank/DDBJ databases">
        <authorList>
            <person name="Kallberg Y."/>
            <person name="Tangrot J."/>
            <person name="Rosling A."/>
        </authorList>
    </citation>
    <scope>NUCLEOTIDE SEQUENCE</scope>
    <source>
        <strain evidence="1">IN212</strain>
    </source>
</reference>
<keyword evidence="2" id="KW-1185">Reference proteome</keyword>
<proteinExistence type="predicted"/>
<gene>
    <name evidence="1" type="ORF">RFULGI_LOCUS433</name>
</gene>
<name>A0A9N8VHR8_9GLOM</name>